<feature type="binding site" evidence="7">
    <location>
        <position position="369"/>
    </location>
    <ligand>
        <name>phosphoenolpyruvate</name>
        <dbReference type="ChEBI" id="CHEBI:58702"/>
    </ligand>
</feature>
<evidence type="ECO:0000256" key="6">
    <source>
        <dbReference type="ARBA" id="ARBA00044633"/>
    </source>
</evidence>
<feature type="compositionally biased region" description="Low complexity" evidence="8">
    <location>
        <begin position="14"/>
        <end position="32"/>
    </location>
</feature>
<feature type="binding site" evidence="7">
    <location>
        <position position="45"/>
    </location>
    <ligand>
        <name>3-phosphoshikimate</name>
        <dbReference type="ChEBI" id="CHEBI:145989"/>
    </ligand>
</feature>
<comment type="caution">
    <text evidence="10">The sequence shown here is derived from an EMBL/GenBank/DDBJ whole genome shotgun (WGS) entry which is preliminary data.</text>
</comment>
<feature type="binding site" evidence="7">
    <location>
        <position position="186"/>
    </location>
    <ligand>
        <name>3-phosphoshikimate</name>
        <dbReference type="ChEBI" id="CHEBI:145989"/>
    </ligand>
</feature>
<organism evidence="10 11">
    <name type="scientific">Caldovatus aquaticus</name>
    <dbReference type="NCBI Taxonomy" id="2865671"/>
    <lineage>
        <taxon>Bacteria</taxon>
        <taxon>Pseudomonadati</taxon>
        <taxon>Pseudomonadota</taxon>
        <taxon>Alphaproteobacteria</taxon>
        <taxon>Acetobacterales</taxon>
        <taxon>Roseomonadaceae</taxon>
        <taxon>Caldovatus</taxon>
    </lineage>
</organism>
<evidence type="ECO:0000256" key="1">
    <source>
        <dbReference type="ARBA" id="ARBA00004811"/>
    </source>
</evidence>
<feature type="binding site" evidence="7">
    <location>
        <position position="41"/>
    </location>
    <ligand>
        <name>3-phosphoshikimate</name>
        <dbReference type="ChEBI" id="CHEBI:145989"/>
    </ligand>
</feature>
<dbReference type="CDD" id="cd01556">
    <property type="entry name" value="EPSP_synthase"/>
    <property type="match status" value="1"/>
</dbReference>
<protein>
    <recommendedName>
        <fullName evidence="7">3-phosphoshikimate 1-carboxyvinyltransferase</fullName>
        <ecNumber evidence="7">2.5.1.19</ecNumber>
    </recommendedName>
    <alternativeName>
        <fullName evidence="7">5-enolpyruvylshikimate-3-phosphate synthase</fullName>
        <shortName evidence="7">EPSP synthase</shortName>
        <shortName evidence="7">EPSPS</shortName>
    </alternativeName>
</protein>
<feature type="binding site" evidence="7">
    <location>
        <position position="188"/>
    </location>
    <ligand>
        <name>phosphoenolpyruvate</name>
        <dbReference type="ChEBI" id="CHEBI:58702"/>
    </ligand>
</feature>
<dbReference type="InterPro" id="IPR013792">
    <property type="entry name" value="RNA3'P_cycl/enolpyr_Trfase_a/b"/>
</dbReference>
<feature type="binding site" evidence="7">
    <location>
        <position position="338"/>
    </location>
    <ligand>
        <name>3-phosphoshikimate</name>
        <dbReference type="ChEBI" id="CHEBI:145989"/>
    </ligand>
</feature>
<comment type="subcellular location">
    <subcellularLocation>
        <location evidence="7">Cytoplasm</location>
    </subcellularLocation>
</comment>
<keyword evidence="11" id="KW-1185">Reference proteome</keyword>
<evidence type="ECO:0000256" key="8">
    <source>
        <dbReference type="SAM" id="MobiDB-lite"/>
    </source>
</evidence>
<dbReference type="NCBIfam" id="TIGR01356">
    <property type="entry name" value="aroA"/>
    <property type="match status" value="1"/>
</dbReference>
<keyword evidence="7" id="KW-0963">Cytoplasm</keyword>
<dbReference type="PANTHER" id="PTHR21090">
    <property type="entry name" value="AROM/DEHYDROQUINATE SYNTHASE"/>
    <property type="match status" value="1"/>
</dbReference>
<gene>
    <name evidence="7 10" type="primary">aroA</name>
    <name evidence="10" type="ORF">K1J50_16430</name>
</gene>
<sequence>MSRDPTDAAGAPSAARQGRPLRARAPARPLAGRVRVPGDKSISHRALMFGALAVGTTAIEGLLEGEDVLRTAAAMRALGAEVERLGEGSWRVAGRGVGGLVEPEDVLDMGNSGTAARLLCGLLAGHPLFAVMTGDASLRRRPMRRVIEPLSLIGARFAAREGGRLPLAVEGTADPLPLDYRLPVASAQVKSACLLAGLCAPGVTRVIEPEPTRDHSENMLRHFGATVRVADTPEGRVIELDGQPELAAAAVRVPGDPSSAAFPLVAALLVPGSRVAVENVGLNPLRTGLFTTLREMGAALRVENERIEGGEPVGDVIAEYAPLRATEVPPARVPSMIDEFPILAVAAACASGVTRMRGLAELRVKESDRLAATAALLAANGVRAEIAGDDLLVHGLGGPPPGGGTVATRMDHRIAMSGLVLGLAARAPVTVDDASFIDTSFPGFAALMNRLATAGGERPGPEGRPGEGGPIAPP</sequence>
<feature type="binding site" evidence="7">
    <location>
        <position position="113"/>
    </location>
    <ligand>
        <name>phosphoenolpyruvate</name>
        <dbReference type="ChEBI" id="CHEBI:58702"/>
    </ligand>
</feature>
<dbReference type="Pfam" id="PF00275">
    <property type="entry name" value="EPSP_synthase"/>
    <property type="match status" value="1"/>
</dbReference>
<feature type="domain" description="Enolpyruvate transferase" evidence="9">
    <location>
        <begin position="28"/>
        <end position="445"/>
    </location>
</feature>
<keyword evidence="3 7" id="KW-0028">Amino-acid biosynthesis</keyword>
<name>A0ABS7F7X5_9PROT</name>
<evidence type="ECO:0000256" key="4">
    <source>
        <dbReference type="ARBA" id="ARBA00022679"/>
    </source>
</evidence>
<feature type="binding site" evidence="7">
    <location>
        <position position="141"/>
    </location>
    <ligand>
        <name>phosphoenolpyruvate</name>
        <dbReference type="ChEBI" id="CHEBI:58702"/>
    </ligand>
</feature>
<feature type="region of interest" description="Disordered" evidence="8">
    <location>
        <begin position="453"/>
        <end position="474"/>
    </location>
</feature>
<dbReference type="PANTHER" id="PTHR21090:SF5">
    <property type="entry name" value="PENTAFUNCTIONAL AROM POLYPEPTIDE"/>
    <property type="match status" value="1"/>
</dbReference>
<keyword evidence="4 7" id="KW-0808">Transferase</keyword>
<dbReference type="SUPFAM" id="SSF55205">
    <property type="entry name" value="EPT/RTPC-like"/>
    <property type="match status" value="1"/>
</dbReference>
<proteinExistence type="inferred from homology"/>
<dbReference type="PROSITE" id="PS00885">
    <property type="entry name" value="EPSP_SYNTHASE_2"/>
    <property type="match status" value="1"/>
</dbReference>
<feature type="binding site" evidence="7">
    <location>
        <position position="365"/>
    </location>
    <ligand>
        <name>3-phosphoshikimate</name>
        <dbReference type="ChEBI" id="CHEBI:145989"/>
    </ligand>
</feature>
<dbReference type="EMBL" id="JAHZUY010000068">
    <property type="protein sequence ID" value="MBW8271072.1"/>
    <property type="molecule type" value="Genomic_DNA"/>
</dbReference>
<feature type="binding site" evidence="7">
    <location>
        <position position="40"/>
    </location>
    <ligand>
        <name>phosphoenolpyruvate</name>
        <dbReference type="ChEBI" id="CHEBI:58702"/>
    </ligand>
</feature>
<dbReference type="InterPro" id="IPR006264">
    <property type="entry name" value="EPSP_synthase"/>
</dbReference>
<dbReference type="HAMAP" id="MF_00210">
    <property type="entry name" value="EPSP_synth"/>
    <property type="match status" value="1"/>
</dbReference>
<evidence type="ECO:0000313" key="10">
    <source>
        <dbReference type="EMBL" id="MBW8271072.1"/>
    </source>
</evidence>
<evidence type="ECO:0000256" key="7">
    <source>
        <dbReference type="HAMAP-Rule" id="MF_00210"/>
    </source>
</evidence>
<feature type="binding site" evidence="7">
    <location>
        <position position="413"/>
    </location>
    <ligand>
        <name>phosphoenolpyruvate</name>
        <dbReference type="ChEBI" id="CHEBI:58702"/>
    </ligand>
</feature>
<dbReference type="InterPro" id="IPR023193">
    <property type="entry name" value="EPSP_synthase_CS"/>
</dbReference>
<dbReference type="EC" id="2.5.1.19" evidence="7"/>
<dbReference type="GO" id="GO:0003866">
    <property type="term" value="F:3-phosphoshikimate 1-carboxyvinyltransferase activity"/>
    <property type="evidence" value="ECO:0007669"/>
    <property type="project" value="UniProtKB-EC"/>
</dbReference>
<comment type="pathway">
    <text evidence="1 7">Metabolic intermediate biosynthesis; chorismate biosynthesis; chorismate from D-erythrose 4-phosphate and phosphoenolpyruvate: step 6/7.</text>
</comment>
<dbReference type="PIRSF" id="PIRSF000505">
    <property type="entry name" value="EPSPS"/>
    <property type="match status" value="1"/>
</dbReference>
<evidence type="ECO:0000259" key="9">
    <source>
        <dbReference type="Pfam" id="PF00275"/>
    </source>
</evidence>
<feature type="active site" description="Proton acceptor" evidence="7">
    <location>
        <position position="338"/>
    </location>
</feature>
<comment type="catalytic activity">
    <reaction evidence="6">
        <text>3-phosphoshikimate + phosphoenolpyruvate = 5-O-(1-carboxyvinyl)-3-phosphoshikimate + phosphate</text>
        <dbReference type="Rhea" id="RHEA:21256"/>
        <dbReference type="ChEBI" id="CHEBI:43474"/>
        <dbReference type="ChEBI" id="CHEBI:57701"/>
        <dbReference type="ChEBI" id="CHEBI:58702"/>
        <dbReference type="ChEBI" id="CHEBI:145989"/>
        <dbReference type="EC" id="2.5.1.19"/>
    </reaction>
    <physiologicalReaction direction="left-to-right" evidence="6">
        <dbReference type="Rhea" id="RHEA:21257"/>
    </physiologicalReaction>
</comment>
<feature type="binding site" evidence="7">
    <location>
        <position position="188"/>
    </location>
    <ligand>
        <name>3-phosphoshikimate</name>
        <dbReference type="ChEBI" id="CHEBI:145989"/>
    </ligand>
</feature>
<comment type="similarity">
    <text evidence="2 7">Belongs to the EPSP synthase family.</text>
</comment>
<dbReference type="InterPro" id="IPR001986">
    <property type="entry name" value="Enolpyruvate_Tfrase_dom"/>
</dbReference>
<evidence type="ECO:0000256" key="5">
    <source>
        <dbReference type="ARBA" id="ARBA00023141"/>
    </source>
</evidence>
<comment type="caution">
    <text evidence="7">Lacks conserved residue(s) required for the propagation of feature annotation.</text>
</comment>
<feature type="binding site" evidence="7">
    <location>
        <position position="40"/>
    </location>
    <ligand>
        <name>3-phosphoshikimate</name>
        <dbReference type="ChEBI" id="CHEBI:145989"/>
    </ligand>
</feature>
<dbReference type="RefSeq" id="WP_220118852.1">
    <property type="nucleotide sequence ID" value="NZ_JAHZUY010000068.1"/>
</dbReference>
<dbReference type="InterPro" id="IPR036968">
    <property type="entry name" value="Enolpyruvate_Tfrase_sf"/>
</dbReference>
<feature type="region of interest" description="Disordered" evidence="8">
    <location>
        <begin position="1"/>
        <end position="32"/>
    </location>
</feature>
<evidence type="ECO:0000256" key="3">
    <source>
        <dbReference type="ARBA" id="ARBA00022605"/>
    </source>
</evidence>
<reference evidence="10 11" key="1">
    <citation type="submission" date="2021-08" db="EMBL/GenBank/DDBJ databases">
        <title>Caldovatus sediminis gen. nov., sp. nov., a moderately thermophilic bacterium isolated from a hot spring.</title>
        <authorList>
            <person name="Hu C.-J."/>
            <person name="Li W.-J."/>
            <person name="Xian W.-D."/>
        </authorList>
    </citation>
    <scope>NUCLEOTIDE SEQUENCE [LARGE SCALE GENOMIC DNA]</scope>
    <source>
        <strain evidence="10 11">SYSU G05006</strain>
    </source>
</reference>
<accession>A0ABS7F7X5</accession>
<comment type="function">
    <text evidence="7">Catalyzes the transfer of the enolpyruvyl moiety of phosphoenolpyruvate (PEP) to the 5-hydroxyl of shikimate-3-phosphate (S3P) to produce enolpyruvyl shikimate-3-phosphate and inorganic phosphate.</text>
</comment>
<dbReference type="PROSITE" id="PS00104">
    <property type="entry name" value="EPSP_SYNTHASE_1"/>
    <property type="match status" value="1"/>
</dbReference>
<dbReference type="Proteomes" id="UP001519924">
    <property type="component" value="Unassembled WGS sequence"/>
</dbReference>
<dbReference type="Gene3D" id="3.65.10.10">
    <property type="entry name" value="Enolpyruvate transferase domain"/>
    <property type="match status" value="2"/>
</dbReference>
<evidence type="ECO:0000313" key="11">
    <source>
        <dbReference type="Proteomes" id="UP001519924"/>
    </source>
</evidence>
<keyword evidence="5 7" id="KW-0057">Aromatic amino acid biosynthesis</keyword>
<comment type="subunit">
    <text evidence="7">Monomer.</text>
</comment>
<evidence type="ECO:0000256" key="2">
    <source>
        <dbReference type="ARBA" id="ARBA00009948"/>
    </source>
</evidence>